<evidence type="ECO:0000313" key="3">
    <source>
        <dbReference type="Proteomes" id="UP001209878"/>
    </source>
</evidence>
<proteinExistence type="predicted"/>
<gene>
    <name evidence="2" type="ORF">NP493_1018g00000</name>
</gene>
<keyword evidence="3" id="KW-1185">Reference proteome</keyword>
<name>A0AAD9NKE5_RIDPI</name>
<evidence type="ECO:0000313" key="2">
    <source>
        <dbReference type="EMBL" id="KAK2171818.1"/>
    </source>
</evidence>
<accession>A0AAD9NKE5</accession>
<feature type="transmembrane region" description="Helical" evidence="1">
    <location>
        <begin position="38"/>
        <end position="57"/>
    </location>
</feature>
<reference evidence="2" key="1">
    <citation type="journal article" date="2023" name="Mol. Biol. Evol.">
        <title>Third-Generation Sequencing Reveals the Adaptive Role of the Epigenome in Three Deep-Sea Polychaetes.</title>
        <authorList>
            <person name="Perez M."/>
            <person name="Aroh O."/>
            <person name="Sun Y."/>
            <person name="Lan Y."/>
            <person name="Juniper S.K."/>
            <person name="Young C.R."/>
            <person name="Angers B."/>
            <person name="Qian P.Y."/>
        </authorList>
    </citation>
    <scope>NUCLEOTIDE SEQUENCE</scope>
    <source>
        <strain evidence="2">R07B-5</strain>
    </source>
</reference>
<dbReference type="Proteomes" id="UP001209878">
    <property type="component" value="Unassembled WGS sequence"/>
</dbReference>
<sequence>MHTIYKVHFLTHTHTHTQTHCTTGLLPAYFSLETLNHFNSLIGVTVLLSFSLMCLTIRW</sequence>
<protein>
    <submittedName>
        <fullName evidence="2">Uncharacterized protein</fullName>
    </submittedName>
</protein>
<dbReference type="AlphaFoldDB" id="A0AAD9NKE5"/>
<organism evidence="2 3">
    <name type="scientific">Ridgeia piscesae</name>
    <name type="common">Tubeworm</name>
    <dbReference type="NCBI Taxonomy" id="27915"/>
    <lineage>
        <taxon>Eukaryota</taxon>
        <taxon>Metazoa</taxon>
        <taxon>Spiralia</taxon>
        <taxon>Lophotrochozoa</taxon>
        <taxon>Annelida</taxon>
        <taxon>Polychaeta</taxon>
        <taxon>Sedentaria</taxon>
        <taxon>Canalipalpata</taxon>
        <taxon>Sabellida</taxon>
        <taxon>Siboglinidae</taxon>
        <taxon>Ridgeia</taxon>
    </lineage>
</organism>
<comment type="caution">
    <text evidence="2">The sequence shown here is derived from an EMBL/GenBank/DDBJ whole genome shotgun (WGS) entry which is preliminary data.</text>
</comment>
<dbReference type="EMBL" id="JAODUO010001023">
    <property type="protein sequence ID" value="KAK2171818.1"/>
    <property type="molecule type" value="Genomic_DNA"/>
</dbReference>
<keyword evidence="1" id="KW-1133">Transmembrane helix</keyword>
<keyword evidence="1" id="KW-0812">Transmembrane</keyword>
<evidence type="ECO:0000256" key="1">
    <source>
        <dbReference type="SAM" id="Phobius"/>
    </source>
</evidence>
<keyword evidence="1" id="KW-0472">Membrane</keyword>